<protein>
    <submittedName>
        <fullName evidence="4">Putative oxidoreductase</fullName>
    </submittedName>
</protein>
<dbReference type="Gene3D" id="3.40.50.720">
    <property type="entry name" value="NAD(P)-binding Rossmann-like Domain"/>
    <property type="match status" value="2"/>
</dbReference>
<gene>
    <name evidence="4" type="ORF">RRU01S_07_05730</name>
</gene>
<name>A0A081CTP8_9HYPH</name>
<dbReference type="GO" id="GO:0051287">
    <property type="term" value="F:NAD binding"/>
    <property type="evidence" value="ECO:0007669"/>
    <property type="project" value="InterPro"/>
</dbReference>
<evidence type="ECO:0000313" key="5">
    <source>
        <dbReference type="Proteomes" id="UP000028701"/>
    </source>
</evidence>
<dbReference type="EMBL" id="BBJU01000007">
    <property type="protein sequence ID" value="GAK70044.1"/>
    <property type="molecule type" value="Genomic_DNA"/>
</dbReference>
<organism evidence="4 5">
    <name type="scientific">Agrobacterium rubi TR3 = NBRC 13261</name>
    <dbReference type="NCBI Taxonomy" id="1368415"/>
    <lineage>
        <taxon>Bacteria</taxon>
        <taxon>Pseudomonadati</taxon>
        <taxon>Pseudomonadota</taxon>
        <taxon>Alphaproteobacteria</taxon>
        <taxon>Hyphomicrobiales</taxon>
        <taxon>Rhizobiaceae</taxon>
        <taxon>Rhizobium/Agrobacterium group</taxon>
        <taxon>Agrobacterium</taxon>
    </lineage>
</organism>
<keyword evidence="1" id="KW-0560">Oxidoreductase</keyword>
<dbReference type="InterPro" id="IPR006140">
    <property type="entry name" value="D-isomer_DH_NAD-bd"/>
</dbReference>
<dbReference type="PANTHER" id="PTHR43333">
    <property type="entry name" value="2-HACID_DH_C DOMAIN-CONTAINING PROTEIN"/>
    <property type="match status" value="1"/>
</dbReference>
<dbReference type="eggNOG" id="COG0111">
    <property type="taxonomic scope" value="Bacteria"/>
</dbReference>
<dbReference type="GO" id="GO:0016491">
    <property type="term" value="F:oxidoreductase activity"/>
    <property type="evidence" value="ECO:0007669"/>
    <property type="project" value="UniProtKB-KW"/>
</dbReference>
<dbReference type="RefSeq" id="WP_045229548.1">
    <property type="nucleotide sequence ID" value="NZ_BBJU01000007.1"/>
</dbReference>
<evidence type="ECO:0000313" key="4">
    <source>
        <dbReference type="EMBL" id="GAK70044.1"/>
    </source>
</evidence>
<dbReference type="OrthoDB" id="9787219at2"/>
<dbReference type="AlphaFoldDB" id="A0A081CTP8"/>
<evidence type="ECO:0000256" key="2">
    <source>
        <dbReference type="ARBA" id="ARBA00023027"/>
    </source>
</evidence>
<dbReference type="Pfam" id="PF02826">
    <property type="entry name" value="2-Hacid_dh_C"/>
    <property type="match status" value="1"/>
</dbReference>
<accession>A0A081CTP8</accession>
<dbReference type="Proteomes" id="UP000028701">
    <property type="component" value="Unassembled WGS sequence"/>
</dbReference>
<dbReference type="CDD" id="cd12164">
    <property type="entry name" value="GDH_like_2"/>
    <property type="match status" value="1"/>
</dbReference>
<evidence type="ECO:0000256" key="1">
    <source>
        <dbReference type="ARBA" id="ARBA00023002"/>
    </source>
</evidence>
<evidence type="ECO:0000259" key="3">
    <source>
        <dbReference type="Pfam" id="PF02826"/>
    </source>
</evidence>
<dbReference type="PANTHER" id="PTHR43333:SF1">
    <property type="entry name" value="D-ISOMER SPECIFIC 2-HYDROXYACID DEHYDROGENASE NAD-BINDING DOMAIN-CONTAINING PROTEIN"/>
    <property type="match status" value="1"/>
</dbReference>
<comment type="caution">
    <text evidence="4">The sequence shown here is derived from an EMBL/GenBank/DDBJ whole genome shotgun (WGS) entry which is preliminary data.</text>
</comment>
<dbReference type="SUPFAM" id="SSF51735">
    <property type="entry name" value="NAD(P)-binding Rossmann-fold domains"/>
    <property type="match status" value="1"/>
</dbReference>
<reference evidence="4 5" key="1">
    <citation type="submission" date="2014-08" db="EMBL/GenBank/DDBJ databases">
        <title>Whole genome shotgun sequence of Rhizobium rubi NBRC 13261.</title>
        <authorList>
            <person name="Katano-Makiyama Y."/>
            <person name="Hosoyama A."/>
            <person name="Hashimoto M."/>
            <person name="Hosoyama Y."/>
            <person name="Noguchi M."/>
            <person name="Tsuchikane K."/>
            <person name="Uohara A."/>
            <person name="Ohji S."/>
            <person name="Ichikawa N."/>
            <person name="Kimura A."/>
            <person name="Yamazoe A."/>
            <person name="Fujita N."/>
        </authorList>
    </citation>
    <scope>NUCLEOTIDE SEQUENCE [LARGE SCALE GENOMIC DNA]</scope>
    <source>
        <strain evidence="4 5">NBRC 13261</strain>
    </source>
</reference>
<keyword evidence="2" id="KW-0520">NAD</keyword>
<feature type="domain" description="D-isomer specific 2-hydroxyacid dehydrogenase NAD-binding" evidence="3">
    <location>
        <begin position="102"/>
        <end position="272"/>
    </location>
</feature>
<dbReference type="InterPro" id="IPR036291">
    <property type="entry name" value="NAD(P)-bd_dom_sf"/>
</dbReference>
<proteinExistence type="predicted"/>
<sequence length="307" mass="33539">MTFLFNSDAARAKIFAELFARELPEVPFASDPASVDPERVRYIITWTAPSDLARYTNLAILFSIGAGIDQFDTSALPAHVKLVRMVEDGIIRMMQEYVTLGVLALHRRLPDYLAQQKRAEWTAQPVKQAQERRVGVLGLGHLGKAVLERLKPFGFPLAGWSRSAHTIDGVTCHHGADQLDGFLAHIDILICLLPLTPETRGFLNADLFAKLPTGAALIHAGRGPQLDQAALIDALDSGHLSGAMLDVTDPEPLPADHPLWTHPSVIITPHIASVTQPETAAMAVIDNIRRHTNGLDPIGLIDRSRGY</sequence>